<dbReference type="PaxDb" id="3880-AES62750"/>
<feature type="compositionally biased region" description="Basic and acidic residues" evidence="2">
    <location>
        <begin position="92"/>
        <end position="112"/>
    </location>
</feature>
<evidence type="ECO:0000256" key="2">
    <source>
        <dbReference type="SAM" id="MobiDB-lite"/>
    </source>
</evidence>
<sequence length="340" mass="38603">MHKKWALKYRLEQNGDQLLEAPDVNAEIIPNAAIDQPLEVPNVNPEIKNAADDHSPEIIDVPSELIDVNVDMPNAFNKKRSLEAGEDDSDYEPNKRGRNDDVDSSQEIKDTDSDTDSLQVSKSADADTAGGSKAGSLYTNEQSDGLEYAIDKYRKLGLKIGPEMWKRIRSDRDYSTLLKGRTDSSFRNRHRSNIEKGRIPPIKKENEIFEKHGLDIAAHRKMIQEKDKRNEEKVEKENENCEKHGLDIAAYRKINQEENKRNEEKVEKENENSEKYGLDIAAIRKVIQEENKINQSVIAKEVTNSVINKLAPEFDGTIHKAVNKTLGSLFTSLSKVYSEK</sequence>
<keyword evidence="1" id="KW-0175">Coiled coil</keyword>
<proteinExistence type="predicted"/>
<dbReference type="KEGG" id="mtr:11414703"/>
<dbReference type="KEGG" id="mtr:11409035"/>
<feature type="coiled-coil region" evidence="1">
    <location>
        <begin position="219"/>
        <end position="274"/>
    </location>
</feature>
<evidence type="ECO:0000313" key="4">
    <source>
        <dbReference type="EMBL" id="AES62752.2"/>
    </source>
</evidence>
<dbReference type="EMBL" id="CM001217">
    <property type="protein sequence ID" value="AES62752.2"/>
    <property type="molecule type" value="Genomic_DNA"/>
</dbReference>
<evidence type="ECO:0000313" key="7">
    <source>
        <dbReference type="Proteomes" id="UP000002051"/>
    </source>
</evidence>
<evidence type="ECO:0000313" key="5">
    <source>
        <dbReference type="EMBL" id="RHN82204.1"/>
    </source>
</evidence>
<feature type="region of interest" description="Disordered" evidence="2">
    <location>
        <begin position="77"/>
        <end position="139"/>
    </location>
</feature>
<dbReference type="EnsemblPlants" id="AES62752">
    <property type="protein sequence ID" value="AES62752"/>
    <property type="gene ID" value="MTR_1g106690"/>
</dbReference>
<accession>G7IEV1</accession>
<gene>
    <name evidence="6" type="primary">11414703</name>
    <name evidence="3" type="ordered locus">MTR_1g106670</name>
    <name evidence="4" type="ordered locus">MTR_1g106690</name>
    <name evidence="5" type="ORF">MtrunA17_Chr1g0207441</name>
</gene>
<dbReference type="Proteomes" id="UP000002051">
    <property type="component" value="Unassembled WGS sequence"/>
</dbReference>
<reference evidence="4 7" key="1">
    <citation type="journal article" date="2011" name="Nature">
        <title>The Medicago genome provides insight into the evolution of rhizobial symbioses.</title>
        <authorList>
            <person name="Young N.D."/>
            <person name="Debelle F."/>
            <person name="Oldroyd G.E."/>
            <person name="Geurts R."/>
            <person name="Cannon S.B."/>
            <person name="Udvardi M.K."/>
            <person name="Benedito V.A."/>
            <person name="Mayer K.F."/>
            <person name="Gouzy J."/>
            <person name="Schoof H."/>
            <person name="Van de Peer Y."/>
            <person name="Proost S."/>
            <person name="Cook D.R."/>
            <person name="Meyers B.C."/>
            <person name="Spannagl M."/>
            <person name="Cheung F."/>
            <person name="De Mita S."/>
            <person name="Krishnakumar V."/>
            <person name="Gundlach H."/>
            <person name="Zhou S."/>
            <person name="Mudge J."/>
            <person name="Bharti A.K."/>
            <person name="Murray J.D."/>
            <person name="Naoumkina M.A."/>
            <person name="Rosen B."/>
            <person name="Silverstein K.A."/>
            <person name="Tang H."/>
            <person name="Rombauts S."/>
            <person name="Zhao P.X."/>
            <person name="Zhou P."/>
            <person name="Barbe V."/>
            <person name="Bardou P."/>
            <person name="Bechner M."/>
            <person name="Bellec A."/>
            <person name="Berger A."/>
            <person name="Berges H."/>
            <person name="Bidwell S."/>
            <person name="Bisseling T."/>
            <person name="Choisne N."/>
            <person name="Couloux A."/>
            <person name="Denny R."/>
            <person name="Deshpande S."/>
            <person name="Dai X."/>
            <person name="Doyle J.J."/>
            <person name="Dudez A.M."/>
            <person name="Farmer A.D."/>
            <person name="Fouteau S."/>
            <person name="Franken C."/>
            <person name="Gibelin C."/>
            <person name="Gish J."/>
            <person name="Goldstein S."/>
            <person name="Gonzalez A.J."/>
            <person name="Green P.J."/>
            <person name="Hallab A."/>
            <person name="Hartog M."/>
            <person name="Hua A."/>
            <person name="Humphray S.J."/>
            <person name="Jeong D.H."/>
            <person name="Jing Y."/>
            <person name="Jocker A."/>
            <person name="Kenton S.M."/>
            <person name="Kim D.J."/>
            <person name="Klee K."/>
            <person name="Lai H."/>
            <person name="Lang C."/>
            <person name="Lin S."/>
            <person name="Macmil S.L."/>
            <person name="Magdelenat G."/>
            <person name="Matthews L."/>
            <person name="McCorrison J."/>
            <person name="Monaghan E.L."/>
            <person name="Mun J.H."/>
            <person name="Najar F.Z."/>
            <person name="Nicholson C."/>
            <person name="Noirot C."/>
            <person name="O'Bleness M."/>
            <person name="Paule C.R."/>
            <person name="Poulain J."/>
            <person name="Prion F."/>
            <person name="Qin B."/>
            <person name="Qu C."/>
            <person name="Retzel E.F."/>
            <person name="Riddle C."/>
            <person name="Sallet E."/>
            <person name="Samain S."/>
            <person name="Samson N."/>
            <person name="Sanders I."/>
            <person name="Saurat O."/>
            <person name="Scarpelli C."/>
            <person name="Schiex T."/>
            <person name="Segurens B."/>
            <person name="Severin A.J."/>
            <person name="Sherrier D.J."/>
            <person name="Shi R."/>
            <person name="Sims S."/>
            <person name="Singer S.R."/>
            <person name="Sinharoy S."/>
            <person name="Sterck L."/>
            <person name="Viollet A."/>
            <person name="Wang B.B."/>
            <person name="Wang K."/>
            <person name="Wang M."/>
            <person name="Wang X."/>
            <person name="Warfsmann J."/>
            <person name="Weissenbach J."/>
            <person name="White D.D."/>
            <person name="White J.D."/>
            <person name="Wiley G.B."/>
            <person name="Wincker P."/>
            <person name="Xing Y."/>
            <person name="Yang L."/>
            <person name="Yao Z."/>
            <person name="Ying F."/>
            <person name="Zhai J."/>
            <person name="Zhou L."/>
            <person name="Zuber A."/>
            <person name="Denarie J."/>
            <person name="Dixon R.A."/>
            <person name="May G.D."/>
            <person name="Schwartz D.C."/>
            <person name="Rogers J."/>
            <person name="Quetier F."/>
            <person name="Town C.D."/>
            <person name="Roe B.A."/>
        </authorList>
    </citation>
    <scope>NUCLEOTIDE SEQUENCE [LARGE SCALE GENOMIC DNA]</scope>
    <source>
        <strain evidence="4">A17</strain>
        <strain evidence="6 7">cv. Jemalong A17</strain>
    </source>
</reference>
<evidence type="ECO:0000313" key="3">
    <source>
        <dbReference type="EMBL" id="AES62750.2"/>
    </source>
</evidence>
<accession>A0A0C3UUG4</accession>
<dbReference type="EMBL" id="PSQE01000001">
    <property type="protein sequence ID" value="RHN82204.1"/>
    <property type="molecule type" value="Genomic_DNA"/>
</dbReference>
<keyword evidence="7" id="KW-1185">Reference proteome</keyword>
<reference evidence="4 7" key="2">
    <citation type="journal article" date="2014" name="BMC Genomics">
        <title>An improved genome release (version Mt4.0) for the model legume Medicago truncatula.</title>
        <authorList>
            <person name="Tang H."/>
            <person name="Krishnakumar V."/>
            <person name="Bidwell S."/>
            <person name="Rosen B."/>
            <person name="Chan A."/>
            <person name="Zhou S."/>
            <person name="Gentzbittel L."/>
            <person name="Childs K.L."/>
            <person name="Yandell M."/>
            <person name="Gundlach H."/>
            <person name="Mayer K.F."/>
            <person name="Schwartz D.C."/>
            <person name="Town C.D."/>
        </authorList>
    </citation>
    <scope>GENOME REANNOTATION</scope>
    <source>
        <strain evidence="6 7">cv. Jemalong A17</strain>
    </source>
</reference>
<protein>
    <submittedName>
        <fullName evidence="4 6">Uncharacterized protein</fullName>
    </submittedName>
</protein>
<dbReference type="EMBL" id="CM001217">
    <property type="protein sequence ID" value="AES62750.2"/>
    <property type="molecule type" value="Genomic_DNA"/>
</dbReference>
<dbReference type="HOGENOM" id="CLU_817285_0_0_1"/>
<name>G7IEV1_MEDTR</name>
<evidence type="ECO:0000256" key="1">
    <source>
        <dbReference type="SAM" id="Coils"/>
    </source>
</evidence>
<reference evidence="6" key="3">
    <citation type="submission" date="2015-04" db="UniProtKB">
        <authorList>
            <consortium name="EnsemblPlants"/>
        </authorList>
    </citation>
    <scope>IDENTIFICATION</scope>
    <source>
        <strain evidence="6">cv. Jemalong A17</strain>
    </source>
</reference>
<dbReference type="EnsemblPlants" id="AES62750">
    <property type="protein sequence ID" value="AES62750"/>
    <property type="gene ID" value="MTR_1g106670"/>
</dbReference>
<organism evidence="4 7">
    <name type="scientific">Medicago truncatula</name>
    <name type="common">Barrel medic</name>
    <name type="synonym">Medicago tribuloides</name>
    <dbReference type="NCBI Taxonomy" id="3880"/>
    <lineage>
        <taxon>Eukaryota</taxon>
        <taxon>Viridiplantae</taxon>
        <taxon>Streptophyta</taxon>
        <taxon>Embryophyta</taxon>
        <taxon>Tracheophyta</taxon>
        <taxon>Spermatophyta</taxon>
        <taxon>Magnoliopsida</taxon>
        <taxon>eudicotyledons</taxon>
        <taxon>Gunneridae</taxon>
        <taxon>Pentapetalae</taxon>
        <taxon>rosids</taxon>
        <taxon>fabids</taxon>
        <taxon>Fabales</taxon>
        <taxon>Fabaceae</taxon>
        <taxon>Papilionoideae</taxon>
        <taxon>50 kb inversion clade</taxon>
        <taxon>NPAAA clade</taxon>
        <taxon>Hologalegina</taxon>
        <taxon>IRL clade</taxon>
        <taxon>Trifolieae</taxon>
        <taxon>Medicago</taxon>
    </lineage>
</organism>
<dbReference type="Proteomes" id="UP000265566">
    <property type="component" value="Chromosome 1"/>
</dbReference>
<evidence type="ECO:0000313" key="6">
    <source>
        <dbReference type="EnsemblPlants" id="AES62750"/>
    </source>
</evidence>
<reference evidence="5" key="4">
    <citation type="journal article" date="2018" name="Nat. Plants">
        <title>Whole-genome landscape of Medicago truncatula symbiotic genes.</title>
        <authorList>
            <person name="Pecrix Y."/>
            <person name="Gamas P."/>
            <person name="Carrere S."/>
        </authorList>
    </citation>
    <scope>NUCLEOTIDE SEQUENCE</scope>
    <source>
        <tissue evidence="5">Leaves</tissue>
    </source>
</reference>
<dbReference type="AlphaFoldDB" id="G7IEV1"/>
<dbReference type="Gramene" id="rna6345">
    <property type="protein sequence ID" value="RHN82204.1"/>
    <property type="gene ID" value="gene6345"/>
</dbReference>